<proteinExistence type="inferred from homology"/>
<dbReference type="Pfam" id="PF08532">
    <property type="entry name" value="Glyco_hydro_42M"/>
    <property type="match status" value="1"/>
</dbReference>
<feature type="binding site" evidence="9">
    <location>
        <position position="156"/>
    </location>
    <ligand>
        <name>Zn(2+)</name>
        <dbReference type="ChEBI" id="CHEBI:29105"/>
    </ligand>
</feature>
<evidence type="ECO:0000313" key="12">
    <source>
        <dbReference type="EMBL" id="CUM85623.1"/>
    </source>
</evidence>
<dbReference type="RefSeq" id="WP_022035500.1">
    <property type="nucleotide sequence ID" value="NZ_CBCTYR010000006.1"/>
</dbReference>
<sequence>MGVKFNHLCYGGDYNPDQWLEYPEILEEDIRLMKKAHVNTVSLGIFAWAKLEPEEGVYDFDWMEEIINRLYENGIYVFLATPSGARPHWLADRYPEVLRVNEMRQKNIFGQRHNHCYTSPIYRQKVRQINMKLAERFGDHPGVLMWHISNEYGGECHCPLCQSAFRGWLKKKYNNDIKEVNRKWNTAFWSHDYQNFDQIESPTPLGETSIHGLVLDWKRFVSDQTIDFCKAEIQALRDAGNHKPVTTNLMYNFSTINYHEMAKVLDVVSWDNYPQWHKGPERLVAMDNGMQHDIMRTLKKEPFILMESCPGPTNWQSVSKLKRPGMLETASLQAVAHGSDSVMYFQIRKGRGGFEKFHGALIDHYGKEDERTYQECKEVGADLEQIDELKHANVKADVAVIYDWENRWAVEEAQGPRNKGMFYKETVEKHYYAFRKLGLNVDLPDMTQDLDGYKIVVAPMLYMFRAGFEEKVRKFVENGGTFIMTYWSGVVDENDLCVLGGTPGGLMDVMGLRSTEIDALYDGETNVVKAVVGDVSYQCERFCQLVDVKTAEPLFVYGEDFYAGTPAMTVNEFGKGKAYYICADAEQKFFDNVYEEIVTKAGVERPLKQPVPEGIEVCTRQSKDAEYVFIQNFNKVSTVFKPELDGAEVLFGEVTGEMKPFSTIILKR</sequence>
<dbReference type="GO" id="GO:0046872">
    <property type="term" value="F:metal ion binding"/>
    <property type="evidence" value="ECO:0007669"/>
    <property type="project" value="UniProtKB-KW"/>
</dbReference>
<dbReference type="InterPro" id="IPR013780">
    <property type="entry name" value="Glyco_hydro_b"/>
</dbReference>
<dbReference type="Gene3D" id="2.60.40.1180">
    <property type="entry name" value="Golgi alpha-mannosidase II"/>
    <property type="match status" value="1"/>
</dbReference>
<keyword evidence="9" id="KW-0479">Metal-binding</keyword>
<feature type="active site" description="Nucleophile" evidence="7">
    <location>
        <position position="307"/>
    </location>
</feature>
<name>A0A173S5L6_EUBRA</name>
<dbReference type="EMBL" id="CYYA01000004">
    <property type="protein sequence ID" value="CUM85623.1"/>
    <property type="molecule type" value="Genomic_DNA"/>
</dbReference>
<dbReference type="GO" id="GO:0005975">
    <property type="term" value="P:carbohydrate metabolic process"/>
    <property type="evidence" value="ECO:0007669"/>
    <property type="project" value="InterPro"/>
</dbReference>
<keyword evidence="9" id="KW-0862">Zinc</keyword>
<dbReference type="SUPFAM" id="SSF51445">
    <property type="entry name" value="(Trans)glycosidases"/>
    <property type="match status" value="1"/>
</dbReference>
<comment type="similarity">
    <text evidence="2 6">Belongs to the glycosyl hydrolase 42 family.</text>
</comment>
<evidence type="ECO:0000256" key="3">
    <source>
        <dbReference type="ARBA" id="ARBA00012756"/>
    </source>
</evidence>
<feature type="binding site" evidence="9">
    <location>
        <position position="116"/>
    </location>
    <ligand>
        <name>Zn(2+)</name>
        <dbReference type="ChEBI" id="CHEBI:29105"/>
    </ligand>
</feature>
<feature type="binding site" evidence="8">
    <location>
        <position position="150"/>
    </location>
    <ligand>
        <name>substrate</name>
    </ligand>
</feature>
<dbReference type="OrthoDB" id="9800974at2"/>
<dbReference type="Gene3D" id="3.40.50.880">
    <property type="match status" value="1"/>
</dbReference>
<evidence type="ECO:0000256" key="5">
    <source>
        <dbReference type="ARBA" id="ARBA00023295"/>
    </source>
</evidence>
<protein>
    <recommendedName>
        <fullName evidence="3 6">Beta-galactosidase</fullName>
        <shortName evidence="6">Beta-gal</shortName>
        <ecNumber evidence="3 6">3.2.1.23</ecNumber>
    </recommendedName>
</protein>
<dbReference type="InterPro" id="IPR013529">
    <property type="entry name" value="Glyco_hydro_42_N"/>
</dbReference>
<evidence type="ECO:0000256" key="6">
    <source>
        <dbReference type="PIRNR" id="PIRNR001084"/>
    </source>
</evidence>
<organism evidence="12 13">
    <name type="scientific">Eubacterium ramulus</name>
    <dbReference type="NCBI Taxonomy" id="39490"/>
    <lineage>
        <taxon>Bacteria</taxon>
        <taxon>Bacillati</taxon>
        <taxon>Bacillota</taxon>
        <taxon>Clostridia</taxon>
        <taxon>Eubacteriales</taxon>
        <taxon>Eubacteriaceae</taxon>
        <taxon>Eubacterium</taxon>
    </lineage>
</organism>
<dbReference type="Pfam" id="PF02449">
    <property type="entry name" value="Glyco_hydro_42"/>
    <property type="match status" value="1"/>
</dbReference>
<evidence type="ECO:0000256" key="2">
    <source>
        <dbReference type="ARBA" id="ARBA00005940"/>
    </source>
</evidence>
<evidence type="ECO:0000256" key="1">
    <source>
        <dbReference type="ARBA" id="ARBA00001412"/>
    </source>
</evidence>
<dbReference type="Gene3D" id="3.20.20.80">
    <property type="entry name" value="Glycosidases"/>
    <property type="match status" value="1"/>
</dbReference>
<dbReference type="PIRSF" id="PIRSF001084">
    <property type="entry name" value="B-galactosidase"/>
    <property type="match status" value="1"/>
</dbReference>
<dbReference type="EC" id="3.2.1.23" evidence="3 6"/>
<feature type="active site" description="Proton donor" evidence="7">
    <location>
        <position position="151"/>
    </location>
</feature>
<dbReference type="SUPFAM" id="SSF52317">
    <property type="entry name" value="Class I glutamine amidotransferase-like"/>
    <property type="match status" value="1"/>
</dbReference>
<gene>
    <name evidence="12" type="primary">bglY</name>
    <name evidence="12" type="ORF">ERS852448_00786</name>
</gene>
<dbReference type="PANTHER" id="PTHR36447">
    <property type="entry name" value="BETA-GALACTOSIDASE GANA"/>
    <property type="match status" value="1"/>
</dbReference>
<evidence type="ECO:0000313" key="13">
    <source>
        <dbReference type="Proteomes" id="UP000095492"/>
    </source>
</evidence>
<comment type="catalytic activity">
    <reaction evidence="1 6">
        <text>Hydrolysis of terminal non-reducing beta-D-galactose residues in beta-D-galactosides.</text>
        <dbReference type="EC" id="3.2.1.23"/>
    </reaction>
</comment>
<dbReference type="CDD" id="cd03143">
    <property type="entry name" value="A4_beta-galactosidase_middle_domain"/>
    <property type="match status" value="1"/>
</dbReference>
<accession>A0A173S5L6</accession>
<dbReference type="STRING" id="39490.ERS852448_00786"/>
<dbReference type="PANTHER" id="PTHR36447:SF1">
    <property type="entry name" value="BETA-GALACTOSIDASE GANA"/>
    <property type="match status" value="1"/>
</dbReference>
<dbReference type="InterPro" id="IPR017853">
    <property type="entry name" value="GH"/>
</dbReference>
<feature type="binding site" evidence="9">
    <location>
        <position position="161"/>
    </location>
    <ligand>
        <name>Zn(2+)</name>
        <dbReference type="ChEBI" id="CHEBI:29105"/>
    </ligand>
</feature>
<dbReference type="InterPro" id="IPR013738">
    <property type="entry name" value="Beta_galactosidase_Trimer"/>
</dbReference>
<dbReference type="InterPro" id="IPR029062">
    <property type="entry name" value="Class_I_gatase-like"/>
</dbReference>
<keyword evidence="4 6" id="KW-0378">Hydrolase</keyword>
<evidence type="ECO:0000256" key="8">
    <source>
        <dbReference type="PIRSR" id="PIRSR001084-2"/>
    </source>
</evidence>
<keyword evidence="5 6" id="KW-0326">Glycosidase</keyword>
<evidence type="ECO:0000256" key="9">
    <source>
        <dbReference type="PIRSR" id="PIRSR001084-3"/>
    </source>
</evidence>
<evidence type="ECO:0000259" key="10">
    <source>
        <dbReference type="Pfam" id="PF02449"/>
    </source>
</evidence>
<reference evidence="12 13" key="1">
    <citation type="submission" date="2015-09" db="EMBL/GenBank/DDBJ databases">
        <authorList>
            <consortium name="Pathogen Informatics"/>
        </authorList>
    </citation>
    <scope>NUCLEOTIDE SEQUENCE [LARGE SCALE GENOMIC DNA]</scope>
    <source>
        <strain evidence="12 13">2789STDY5608891</strain>
    </source>
</reference>
<feature type="domain" description="Glycoside hydrolase family 42 N-terminal" evidence="10">
    <location>
        <begin position="13"/>
        <end position="386"/>
    </location>
</feature>
<dbReference type="AlphaFoldDB" id="A0A173S5L6"/>
<evidence type="ECO:0000256" key="7">
    <source>
        <dbReference type="PIRSR" id="PIRSR001084-1"/>
    </source>
</evidence>
<dbReference type="Proteomes" id="UP000095492">
    <property type="component" value="Unassembled WGS sequence"/>
</dbReference>
<dbReference type="GO" id="GO:0004565">
    <property type="term" value="F:beta-galactosidase activity"/>
    <property type="evidence" value="ECO:0007669"/>
    <property type="project" value="UniProtKB-EC"/>
</dbReference>
<dbReference type="InterPro" id="IPR003476">
    <property type="entry name" value="Glyco_hydro_42"/>
</dbReference>
<evidence type="ECO:0000259" key="11">
    <source>
        <dbReference type="Pfam" id="PF08532"/>
    </source>
</evidence>
<feature type="binding site" evidence="8">
    <location>
        <position position="315"/>
    </location>
    <ligand>
        <name>substrate</name>
    </ligand>
</feature>
<feature type="binding site" evidence="9">
    <location>
        <position position="158"/>
    </location>
    <ligand>
        <name>Zn(2+)</name>
        <dbReference type="ChEBI" id="CHEBI:29105"/>
    </ligand>
</feature>
<evidence type="ECO:0000256" key="4">
    <source>
        <dbReference type="ARBA" id="ARBA00022801"/>
    </source>
</evidence>
<feature type="binding site" evidence="8">
    <location>
        <position position="112"/>
    </location>
    <ligand>
        <name>substrate</name>
    </ligand>
</feature>
<dbReference type="GeneID" id="97391371"/>
<feature type="domain" description="Beta-galactosidase trimerisation" evidence="11">
    <location>
        <begin position="396"/>
        <end position="603"/>
    </location>
</feature>
<dbReference type="GO" id="GO:0009341">
    <property type="term" value="C:beta-galactosidase complex"/>
    <property type="evidence" value="ECO:0007669"/>
    <property type="project" value="InterPro"/>
</dbReference>